<reference evidence="9 10" key="1">
    <citation type="submission" date="2018-09" db="EMBL/GenBank/DDBJ databases">
        <title>A high-quality reference genome of wild soybean provides a powerful tool to mine soybean genomes.</title>
        <authorList>
            <person name="Xie M."/>
            <person name="Chung C.Y.L."/>
            <person name="Li M.-W."/>
            <person name="Wong F.-L."/>
            <person name="Chan T.-F."/>
            <person name="Lam H.-M."/>
        </authorList>
    </citation>
    <scope>NUCLEOTIDE SEQUENCE [LARGE SCALE GENOMIC DNA]</scope>
    <source>
        <strain evidence="10">cv. W05</strain>
        <tissue evidence="9">Hypocotyl of etiolated seedlings</tissue>
    </source>
</reference>
<evidence type="ECO:0000256" key="4">
    <source>
        <dbReference type="ARBA" id="ARBA00022927"/>
    </source>
</evidence>
<evidence type="ECO:0000256" key="1">
    <source>
        <dbReference type="ARBA" id="ARBA00004601"/>
    </source>
</evidence>
<keyword evidence="10" id="KW-1185">Reference proteome</keyword>
<evidence type="ECO:0000256" key="6">
    <source>
        <dbReference type="ARBA" id="ARBA00023054"/>
    </source>
</evidence>
<dbReference type="PANTHER" id="PTHR12965:SF0">
    <property type="entry name" value="VACUOLAR PROTEIN SORTING-ASSOCIATED PROTEIN 54"/>
    <property type="match status" value="1"/>
</dbReference>
<comment type="similarity">
    <text evidence="2">Belongs to the VPS54 family.</text>
</comment>
<keyword evidence="5" id="KW-0333">Golgi apparatus</keyword>
<keyword evidence="6" id="KW-0175">Coiled coil</keyword>
<evidence type="ECO:0000256" key="7">
    <source>
        <dbReference type="SAM" id="MobiDB-lite"/>
    </source>
</evidence>
<evidence type="ECO:0000313" key="9">
    <source>
        <dbReference type="EMBL" id="RZB91195.1"/>
    </source>
</evidence>
<keyword evidence="4" id="KW-0653">Protein transport</keyword>
<comment type="caution">
    <text evidence="9">The sequence shown here is derived from an EMBL/GenBank/DDBJ whole genome shotgun (WGS) entry which is preliminary data.</text>
</comment>
<evidence type="ECO:0000313" key="10">
    <source>
        <dbReference type="Proteomes" id="UP000289340"/>
    </source>
</evidence>
<dbReference type="GO" id="GO:0000938">
    <property type="term" value="C:GARP complex"/>
    <property type="evidence" value="ECO:0007669"/>
    <property type="project" value="InterPro"/>
</dbReference>
<evidence type="ECO:0000256" key="3">
    <source>
        <dbReference type="ARBA" id="ARBA00022448"/>
    </source>
</evidence>
<comment type="subcellular location">
    <subcellularLocation>
        <location evidence="1">Golgi apparatus</location>
        <location evidence="1">trans-Golgi network</location>
    </subcellularLocation>
</comment>
<dbReference type="GO" id="GO:0019905">
    <property type="term" value="F:syntaxin binding"/>
    <property type="evidence" value="ECO:0007669"/>
    <property type="project" value="TreeGrafter"/>
</dbReference>
<name>A0A445IYK7_GLYSO</name>
<feature type="region of interest" description="Disordered" evidence="7">
    <location>
        <begin position="417"/>
        <end position="459"/>
    </location>
</feature>
<dbReference type="GO" id="GO:0005829">
    <property type="term" value="C:cytosol"/>
    <property type="evidence" value="ECO:0007669"/>
    <property type="project" value="GOC"/>
</dbReference>
<feature type="domain" description="Vacuolar protein sorting-associated protein 54 C-terminal" evidence="8">
    <location>
        <begin position="472"/>
        <end position="528"/>
    </location>
</feature>
<evidence type="ECO:0000259" key="8">
    <source>
        <dbReference type="Pfam" id="PF07928"/>
    </source>
</evidence>
<proteinExistence type="inferred from homology"/>
<accession>A0A445IYK7</accession>
<sequence>MSKYGGWSDLSNGRDKAWHSQWWKDLRKLFQQPEFSIIHQQMVWKVGGGEKIKFWKDKWLGEDYKLEQQYNQLFLISDQQNSTISNMGNFLQGNWCWDLKWRRNLFDYEQHIAVEFMEAINAIQIQPHMQDIRVWKADPSGHNQSHRYGWWVALTSSIWQHRNQLAHLVRAAEVKKTIEWILSNRDGHYATDSVVAAIVHGAVAAETSQESESHGTTFLPYSPQRSIAKGSSFQGKAIDSVSSSNMSKNFRADILRENAEAVFAACDAAHGRWAKLLGVRAILHPRLKLQEFLTIYNITQEFITATEKIGGRLGYSIRGTLQSQAKAFVDFQHESRMSKIKAVLDQETWVEIDVPDEFQSIINLLFTSDNLASENLNEIEDDISTSYNGVVTNNDVLPMADSSESTAEQQIMRSNSIEASLNNETSDRSKSPVDSTEPNKAHGRISSAHSNNTEKDHKKSTSQALYYKGVGYHMVNCGLILLKMLSEYIDMNNLLPTLSSEVVHRVVEILKFFNTRTCQLVLGAGAMQPLSYPCSSASTFPFLVHLIFALAGTSFLNIQYHRASPVF</sequence>
<dbReference type="PANTHER" id="PTHR12965">
    <property type="entry name" value="VACUOLAR PROTEIN SORTING 54"/>
    <property type="match status" value="1"/>
</dbReference>
<dbReference type="Proteomes" id="UP000289340">
    <property type="component" value="Chromosome 9"/>
</dbReference>
<keyword evidence="3" id="KW-0813">Transport</keyword>
<dbReference type="AlphaFoldDB" id="A0A445IYK7"/>
<gene>
    <name evidence="9" type="ORF">D0Y65_023553</name>
</gene>
<dbReference type="Pfam" id="PF07928">
    <property type="entry name" value="Vps54"/>
    <property type="match status" value="1"/>
</dbReference>
<dbReference type="InterPro" id="IPR039745">
    <property type="entry name" value="Vps54"/>
</dbReference>
<organism evidence="9 10">
    <name type="scientific">Glycine soja</name>
    <name type="common">Wild soybean</name>
    <dbReference type="NCBI Taxonomy" id="3848"/>
    <lineage>
        <taxon>Eukaryota</taxon>
        <taxon>Viridiplantae</taxon>
        <taxon>Streptophyta</taxon>
        <taxon>Embryophyta</taxon>
        <taxon>Tracheophyta</taxon>
        <taxon>Spermatophyta</taxon>
        <taxon>Magnoliopsida</taxon>
        <taxon>eudicotyledons</taxon>
        <taxon>Gunneridae</taxon>
        <taxon>Pentapetalae</taxon>
        <taxon>rosids</taxon>
        <taxon>fabids</taxon>
        <taxon>Fabales</taxon>
        <taxon>Fabaceae</taxon>
        <taxon>Papilionoideae</taxon>
        <taxon>50 kb inversion clade</taxon>
        <taxon>NPAAA clade</taxon>
        <taxon>indigoferoid/millettioid clade</taxon>
        <taxon>Phaseoleae</taxon>
        <taxon>Glycine</taxon>
        <taxon>Glycine subgen. Soja</taxon>
    </lineage>
</organism>
<dbReference type="InterPro" id="IPR012501">
    <property type="entry name" value="Vps54_C"/>
</dbReference>
<evidence type="ECO:0000256" key="5">
    <source>
        <dbReference type="ARBA" id="ARBA00023034"/>
    </source>
</evidence>
<dbReference type="GO" id="GO:0015031">
    <property type="term" value="P:protein transport"/>
    <property type="evidence" value="ECO:0007669"/>
    <property type="project" value="UniProtKB-KW"/>
</dbReference>
<dbReference type="GO" id="GO:0006896">
    <property type="term" value="P:Golgi to vacuole transport"/>
    <property type="evidence" value="ECO:0007669"/>
    <property type="project" value="TreeGrafter"/>
</dbReference>
<dbReference type="GO" id="GO:0042147">
    <property type="term" value="P:retrograde transport, endosome to Golgi"/>
    <property type="evidence" value="ECO:0007669"/>
    <property type="project" value="InterPro"/>
</dbReference>
<evidence type="ECO:0000256" key="2">
    <source>
        <dbReference type="ARBA" id="ARBA00009150"/>
    </source>
</evidence>
<protein>
    <submittedName>
        <fullName evidence="9">Vacuolar protein sorting-associated protein 54, chloroplastic</fullName>
    </submittedName>
</protein>
<dbReference type="EMBL" id="QZWG01000009">
    <property type="protein sequence ID" value="RZB91195.1"/>
    <property type="molecule type" value="Genomic_DNA"/>
</dbReference>